<dbReference type="GO" id="GO:0048731">
    <property type="term" value="P:system development"/>
    <property type="evidence" value="ECO:0007669"/>
    <property type="project" value="UniProtKB-ARBA"/>
</dbReference>
<dbReference type="Gene3D" id="2.60.40.340">
    <property type="entry name" value="Rel homology domain (RHD), DNA-binding domain"/>
    <property type="match status" value="1"/>
</dbReference>
<proteinExistence type="predicted"/>
<dbReference type="Pfam" id="PF00554">
    <property type="entry name" value="RHD_DNA_bind"/>
    <property type="match status" value="1"/>
</dbReference>
<dbReference type="SMART" id="SM00429">
    <property type="entry name" value="IPT"/>
    <property type="match status" value="1"/>
</dbReference>
<comment type="caution">
    <text evidence="2">The sequence shown here is derived from an EMBL/GenBank/DDBJ whole genome shotgun (WGS) entry which is preliminary data.</text>
</comment>
<dbReference type="GO" id="GO:0034097">
    <property type="term" value="P:response to cytokine"/>
    <property type="evidence" value="ECO:0007669"/>
    <property type="project" value="TreeGrafter"/>
</dbReference>
<dbReference type="GO" id="GO:0000978">
    <property type="term" value="F:RNA polymerase II cis-regulatory region sequence-specific DNA binding"/>
    <property type="evidence" value="ECO:0007669"/>
    <property type="project" value="TreeGrafter"/>
</dbReference>
<dbReference type="GO" id="GO:0033554">
    <property type="term" value="P:cellular response to stress"/>
    <property type="evidence" value="ECO:0007669"/>
    <property type="project" value="TreeGrafter"/>
</dbReference>
<dbReference type="InterPro" id="IPR011539">
    <property type="entry name" value="RHD_DNA_bind_dom"/>
</dbReference>
<sequence length="328" mass="36493">MEQDHRVSSLSCEKAPCSDMVAQRTSASSSTGGPEVAVVGAVGRVRILEEPFPRAKFRYEAELLGPTIKGARATAYTKTFPKIQVSEHRGAVVVVISCVTRYAPHRPHPHSLVGAGCEDGVYRRRLVCGDDGVLEFPGLRVIRTKRRQLADKLRLRSTYNVDPFMTGFGHQDHVEDIDVDVVRLCFQVFLGDHNEPLPPVVSQPIFDGARPPLRIHALSQPGASVAGHHHMMLLCGRVREREVPEVWFYEEADGVHTWSARADVLAVHNNTAIAILTPAFRTVQTSEPVQVFVQLRYADAPRMASEPWPFTLLPASRCSICADIFRWM</sequence>
<dbReference type="InterPro" id="IPR008967">
    <property type="entry name" value="p53-like_TF_DNA-bd_sf"/>
</dbReference>
<evidence type="ECO:0000313" key="3">
    <source>
        <dbReference type="Proteomes" id="UP001075354"/>
    </source>
</evidence>
<dbReference type="GO" id="GO:0005634">
    <property type="term" value="C:nucleus"/>
    <property type="evidence" value="ECO:0007669"/>
    <property type="project" value="TreeGrafter"/>
</dbReference>
<dbReference type="PRINTS" id="PR00057">
    <property type="entry name" value="NFKBTNSCPFCT"/>
</dbReference>
<dbReference type="AlphaFoldDB" id="A0AAV7X4P9"/>
<keyword evidence="3" id="KW-1185">Reference proteome</keyword>
<dbReference type="PANTHER" id="PTHR24169:SF25">
    <property type="entry name" value="DORSAL-RELATED IMMUNITY FACTOR DIF-RELATED"/>
    <property type="match status" value="1"/>
</dbReference>
<dbReference type="GO" id="GO:0045944">
    <property type="term" value="P:positive regulation of transcription by RNA polymerase II"/>
    <property type="evidence" value="ECO:0007669"/>
    <property type="project" value="TreeGrafter"/>
</dbReference>
<gene>
    <name evidence="2" type="ORF">ONE63_004690</name>
</gene>
<feature type="domain" description="RHD" evidence="1">
    <location>
        <begin position="40"/>
        <end position="212"/>
    </location>
</feature>
<dbReference type="InterPro" id="IPR002909">
    <property type="entry name" value="IPT_dom"/>
</dbReference>
<dbReference type="InterPro" id="IPR013783">
    <property type="entry name" value="Ig-like_fold"/>
</dbReference>
<organism evidence="2 3">
    <name type="scientific">Megalurothrips usitatus</name>
    <name type="common">bean blossom thrips</name>
    <dbReference type="NCBI Taxonomy" id="439358"/>
    <lineage>
        <taxon>Eukaryota</taxon>
        <taxon>Metazoa</taxon>
        <taxon>Ecdysozoa</taxon>
        <taxon>Arthropoda</taxon>
        <taxon>Hexapoda</taxon>
        <taxon>Insecta</taxon>
        <taxon>Pterygota</taxon>
        <taxon>Neoptera</taxon>
        <taxon>Paraneoptera</taxon>
        <taxon>Thysanoptera</taxon>
        <taxon>Terebrantia</taxon>
        <taxon>Thripoidea</taxon>
        <taxon>Thripidae</taxon>
        <taxon>Megalurothrips</taxon>
    </lineage>
</organism>
<dbReference type="GO" id="GO:0005737">
    <property type="term" value="C:cytoplasm"/>
    <property type="evidence" value="ECO:0007669"/>
    <property type="project" value="InterPro"/>
</dbReference>
<dbReference type="GO" id="GO:0045087">
    <property type="term" value="P:innate immune response"/>
    <property type="evidence" value="ECO:0007669"/>
    <property type="project" value="TreeGrafter"/>
</dbReference>
<protein>
    <recommendedName>
        <fullName evidence="1">RHD domain-containing protein</fullName>
    </recommendedName>
</protein>
<dbReference type="SUPFAM" id="SSF49417">
    <property type="entry name" value="p53-like transcription factors"/>
    <property type="match status" value="1"/>
</dbReference>
<dbReference type="InterPro" id="IPR037059">
    <property type="entry name" value="RHD_DNA_bind_dom_sf"/>
</dbReference>
<evidence type="ECO:0000259" key="1">
    <source>
        <dbReference type="PROSITE" id="PS50254"/>
    </source>
</evidence>
<name>A0AAV7X4P9_9NEOP</name>
<dbReference type="GO" id="GO:0048468">
    <property type="term" value="P:cell development"/>
    <property type="evidence" value="ECO:0007669"/>
    <property type="project" value="UniProtKB-ARBA"/>
</dbReference>
<dbReference type="Gene3D" id="2.60.40.10">
    <property type="entry name" value="Immunoglobulins"/>
    <property type="match status" value="1"/>
</dbReference>
<dbReference type="EMBL" id="JAPTSV010000016">
    <property type="protein sequence ID" value="KAJ1519398.1"/>
    <property type="molecule type" value="Genomic_DNA"/>
</dbReference>
<dbReference type="InterPro" id="IPR032397">
    <property type="entry name" value="RHD_dimer"/>
</dbReference>
<dbReference type="Pfam" id="PF16179">
    <property type="entry name" value="RHD_dimer"/>
    <property type="match status" value="1"/>
</dbReference>
<dbReference type="Proteomes" id="UP001075354">
    <property type="component" value="Chromosome 16"/>
</dbReference>
<reference evidence="2" key="1">
    <citation type="submission" date="2022-12" db="EMBL/GenBank/DDBJ databases">
        <title>Chromosome-level genome assembly of the bean flower thrips Megalurothrips usitatus.</title>
        <authorList>
            <person name="Ma L."/>
            <person name="Liu Q."/>
            <person name="Li H."/>
            <person name="Cai W."/>
        </authorList>
    </citation>
    <scope>NUCLEOTIDE SEQUENCE</scope>
    <source>
        <strain evidence="2">Cailab_2022a</strain>
    </source>
</reference>
<dbReference type="GO" id="GO:0038061">
    <property type="term" value="P:non-canonical NF-kappaB signal transduction"/>
    <property type="evidence" value="ECO:0007669"/>
    <property type="project" value="TreeGrafter"/>
</dbReference>
<dbReference type="InterPro" id="IPR014756">
    <property type="entry name" value="Ig_E-set"/>
</dbReference>
<accession>A0AAV7X4P9</accession>
<evidence type="ECO:0000313" key="2">
    <source>
        <dbReference type="EMBL" id="KAJ1519398.1"/>
    </source>
</evidence>
<dbReference type="PROSITE" id="PS50254">
    <property type="entry name" value="REL_2"/>
    <property type="match status" value="1"/>
</dbReference>
<dbReference type="SUPFAM" id="SSF81296">
    <property type="entry name" value="E set domains"/>
    <property type="match status" value="1"/>
</dbReference>
<dbReference type="InterPro" id="IPR000451">
    <property type="entry name" value="NFkB/Dor"/>
</dbReference>
<dbReference type="PANTHER" id="PTHR24169">
    <property type="entry name" value="NUCLEAR FACTOR NF-KAPPA-B PROTEIN"/>
    <property type="match status" value="1"/>
</dbReference>
<dbReference type="GO" id="GO:0007249">
    <property type="term" value="P:canonical NF-kappaB signal transduction"/>
    <property type="evidence" value="ECO:0007669"/>
    <property type="project" value="TreeGrafter"/>
</dbReference>
<dbReference type="GO" id="GO:0000981">
    <property type="term" value="F:DNA-binding transcription factor activity, RNA polymerase II-specific"/>
    <property type="evidence" value="ECO:0007669"/>
    <property type="project" value="TreeGrafter"/>
</dbReference>